<feature type="transmembrane region" description="Helical" evidence="2">
    <location>
        <begin position="45"/>
        <end position="71"/>
    </location>
</feature>
<dbReference type="PANTHER" id="PTHR23526">
    <property type="entry name" value="INTEGRAL MEMBRANE TRANSPORT PROTEIN-RELATED"/>
    <property type="match status" value="1"/>
</dbReference>
<feature type="transmembrane region" description="Helical" evidence="2">
    <location>
        <begin position="384"/>
        <end position="401"/>
    </location>
</feature>
<comment type="caution">
    <text evidence="3">The sequence shown here is derived from an EMBL/GenBank/DDBJ whole genome shotgun (WGS) entry which is preliminary data.</text>
</comment>
<dbReference type="SUPFAM" id="SSF103473">
    <property type="entry name" value="MFS general substrate transporter"/>
    <property type="match status" value="1"/>
</dbReference>
<accession>A0A927GUK3</accession>
<dbReference type="GO" id="GO:0022857">
    <property type="term" value="F:transmembrane transporter activity"/>
    <property type="evidence" value="ECO:0007669"/>
    <property type="project" value="InterPro"/>
</dbReference>
<feature type="transmembrane region" description="Helical" evidence="2">
    <location>
        <begin position="283"/>
        <end position="301"/>
    </location>
</feature>
<evidence type="ECO:0000313" key="4">
    <source>
        <dbReference type="Proteomes" id="UP000621560"/>
    </source>
</evidence>
<proteinExistence type="predicted"/>
<protein>
    <submittedName>
        <fullName evidence="3">MFS transporter</fullName>
    </submittedName>
</protein>
<dbReference type="PANTHER" id="PTHR23526:SF2">
    <property type="entry name" value="MAJOR FACILITATOR SUPERFAMILY (MFS) PROFILE DOMAIN-CONTAINING PROTEIN"/>
    <property type="match status" value="1"/>
</dbReference>
<sequence>MQQGKTTIQTRLYEAIRGDRSAEGQAIQESERGGSRKKGALDRQAALLLAVQGLYVVANALSGTFLPVYLWKVSQSFLVIGWFTFAQYALGGLTFLASGKWVKAYNKMNCLRLGVVLNGVFYSAVLLLGASARPFAVPLGMLSGIASGFFWLAYNIVYFEITEPDNRDRFNGWAGLLGSGAGIVAPFISGLLITSFAGNRGYRVIFTISLILFGAGALVSFFLHKRKASGQYDWLLGWRALRDREQPWRRVAGALTAQGIREGVFLFVIGLMVYLVTRDERQLGNFSLWTSLVGLLSFWLAGARLKPSWRSGAMLLGAGMATLAVLLLLPGVGYSSLLLFGLATALFLPLYTIPMTSSVFDLIGASAQNASRREEYIVLREMGLVLGRLIGLAVYLVVVARTQSLPALTWLLLGVGAAPLVGWWLMRRQLRAAPSPGRG</sequence>
<dbReference type="InterPro" id="IPR036259">
    <property type="entry name" value="MFS_trans_sf"/>
</dbReference>
<keyword evidence="2" id="KW-0812">Transmembrane</keyword>
<feature type="transmembrane region" description="Helical" evidence="2">
    <location>
        <begin position="110"/>
        <end position="129"/>
    </location>
</feature>
<feature type="transmembrane region" description="Helical" evidence="2">
    <location>
        <begin position="259"/>
        <end position="277"/>
    </location>
</feature>
<keyword evidence="2" id="KW-1133">Transmembrane helix</keyword>
<feature type="transmembrane region" description="Helical" evidence="2">
    <location>
        <begin position="135"/>
        <end position="161"/>
    </location>
</feature>
<dbReference type="GO" id="GO:0005886">
    <property type="term" value="C:plasma membrane"/>
    <property type="evidence" value="ECO:0007669"/>
    <property type="project" value="UniProtKB-SubCell"/>
</dbReference>
<feature type="transmembrane region" description="Helical" evidence="2">
    <location>
        <begin position="173"/>
        <end position="198"/>
    </location>
</feature>
<name>A0A927GUK3_9BACL</name>
<evidence type="ECO:0000256" key="1">
    <source>
        <dbReference type="ARBA" id="ARBA00004651"/>
    </source>
</evidence>
<dbReference type="CDD" id="cd06174">
    <property type="entry name" value="MFS"/>
    <property type="match status" value="1"/>
</dbReference>
<organism evidence="3 4">
    <name type="scientific">Paenibacillus sabuli</name>
    <dbReference type="NCBI Taxonomy" id="2772509"/>
    <lineage>
        <taxon>Bacteria</taxon>
        <taxon>Bacillati</taxon>
        <taxon>Bacillota</taxon>
        <taxon>Bacilli</taxon>
        <taxon>Bacillales</taxon>
        <taxon>Paenibacillaceae</taxon>
        <taxon>Paenibacillus</taxon>
    </lineage>
</organism>
<keyword evidence="2" id="KW-0472">Membrane</keyword>
<dbReference type="InterPro" id="IPR011701">
    <property type="entry name" value="MFS"/>
</dbReference>
<dbReference type="InterPro" id="IPR052528">
    <property type="entry name" value="Sugar_transport-like"/>
</dbReference>
<evidence type="ECO:0000256" key="2">
    <source>
        <dbReference type="SAM" id="Phobius"/>
    </source>
</evidence>
<dbReference type="EMBL" id="JACXIZ010000067">
    <property type="protein sequence ID" value="MBD2848446.1"/>
    <property type="molecule type" value="Genomic_DNA"/>
</dbReference>
<feature type="transmembrane region" description="Helical" evidence="2">
    <location>
        <begin position="77"/>
        <end position="98"/>
    </location>
</feature>
<dbReference type="RefSeq" id="WP_190921545.1">
    <property type="nucleotide sequence ID" value="NZ_JACXIZ010000067.1"/>
</dbReference>
<dbReference type="Pfam" id="PF07690">
    <property type="entry name" value="MFS_1"/>
    <property type="match status" value="1"/>
</dbReference>
<comment type="subcellular location">
    <subcellularLocation>
        <location evidence="1">Cell membrane</location>
        <topology evidence="1">Multi-pass membrane protein</topology>
    </subcellularLocation>
</comment>
<reference evidence="3" key="1">
    <citation type="submission" date="2020-09" db="EMBL/GenBank/DDBJ databases">
        <title>A novel bacterium of genus Paenibacillus, isolated from South China Sea.</title>
        <authorList>
            <person name="Huang H."/>
            <person name="Mo K."/>
            <person name="Hu Y."/>
        </authorList>
    </citation>
    <scope>NUCLEOTIDE SEQUENCE</scope>
    <source>
        <strain evidence="3">IB182496</strain>
    </source>
</reference>
<dbReference type="AlphaFoldDB" id="A0A927GUK3"/>
<dbReference type="Proteomes" id="UP000621560">
    <property type="component" value="Unassembled WGS sequence"/>
</dbReference>
<feature type="transmembrane region" description="Helical" evidence="2">
    <location>
        <begin position="338"/>
        <end position="363"/>
    </location>
</feature>
<gene>
    <name evidence="3" type="ORF">IDH44_24960</name>
</gene>
<keyword evidence="4" id="KW-1185">Reference proteome</keyword>
<feature type="transmembrane region" description="Helical" evidence="2">
    <location>
        <begin position="313"/>
        <end position="332"/>
    </location>
</feature>
<dbReference type="Gene3D" id="1.20.1250.20">
    <property type="entry name" value="MFS general substrate transporter like domains"/>
    <property type="match status" value="1"/>
</dbReference>
<feature type="transmembrane region" description="Helical" evidence="2">
    <location>
        <begin position="204"/>
        <end position="223"/>
    </location>
</feature>
<evidence type="ECO:0000313" key="3">
    <source>
        <dbReference type="EMBL" id="MBD2848446.1"/>
    </source>
</evidence>
<feature type="transmembrane region" description="Helical" evidence="2">
    <location>
        <begin position="407"/>
        <end position="426"/>
    </location>
</feature>